<gene>
    <name evidence="3" type="primary">CSON003741</name>
</gene>
<reference evidence="4" key="2">
    <citation type="submission" date="2018-07" db="EMBL/GenBank/DDBJ databases">
        <authorList>
            <person name="Quirk P.G."/>
            <person name="Krulwich T.A."/>
        </authorList>
    </citation>
    <scope>NUCLEOTIDE SEQUENCE</scope>
</reference>
<dbReference type="AlphaFoldDB" id="A0A336L296"/>
<dbReference type="VEuPathDB" id="VectorBase:CSON003741"/>
<name>A0A336L296_CULSO</name>
<dbReference type="EMBL" id="UFQS01001715">
    <property type="protein sequence ID" value="SSX11945.1"/>
    <property type="molecule type" value="Genomic_DNA"/>
</dbReference>
<feature type="region of interest" description="Disordered" evidence="1">
    <location>
        <begin position="52"/>
        <end position="93"/>
    </location>
</feature>
<evidence type="ECO:0000256" key="1">
    <source>
        <dbReference type="SAM" id="MobiDB-lite"/>
    </source>
</evidence>
<feature type="compositionally biased region" description="Basic residues" evidence="1">
    <location>
        <begin position="75"/>
        <end position="85"/>
    </location>
</feature>
<proteinExistence type="predicted"/>
<organism evidence="3">
    <name type="scientific">Culicoides sonorensis</name>
    <name type="common">Biting midge</name>
    <dbReference type="NCBI Taxonomy" id="179676"/>
    <lineage>
        <taxon>Eukaryota</taxon>
        <taxon>Metazoa</taxon>
        <taxon>Ecdysozoa</taxon>
        <taxon>Arthropoda</taxon>
        <taxon>Hexapoda</taxon>
        <taxon>Insecta</taxon>
        <taxon>Pterygota</taxon>
        <taxon>Neoptera</taxon>
        <taxon>Endopterygota</taxon>
        <taxon>Diptera</taxon>
        <taxon>Nematocera</taxon>
        <taxon>Chironomoidea</taxon>
        <taxon>Ceratopogonidae</taxon>
        <taxon>Ceratopogoninae</taxon>
        <taxon>Culicoides</taxon>
        <taxon>Monoculicoides</taxon>
    </lineage>
</organism>
<dbReference type="EMBL" id="UFQT01001715">
    <property type="protein sequence ID" value="SSX31492.1"/>
    <property type="molecule type" value="Genomic_DNA"/>
</dbReference>
<protein>
    <submittedName>
        <fullName evidence="3">CSON003741 protein</fullName>
    </submittedName>
</protein>
<feature type="signal peptide" evidence="2">
    <location>
        <begin position="1"/>
        <end position="17"/>
    </location>
</feature>
<keyword evidence="2" id="KW-0732">Signal</keyword>
<evidence type="ECO:0000256" key="2">
    <source>
        <dbReference type="SAM" id="SignalP"/>
    </source>
</evidence>
<evidence type="ECO:0000313" key="3">
    <source>
        <dbReference type="EMBL" id="SSX11945.1"/>
    </source>
</evidence>
<sequence length="117" mass="13837">MIKLILLSFLLCEIINGQQEINIPVSIVWEKNHLKIEVHHISHIIDKTEIVEQKKMQKRAKQSTRNQPLPEKANKAKKQPNSKKKNYNDKEQAFRRHMKNHPLLLTGDNDIPVLQFW</sequence>
<accession>A0A336L296</accession>
<evidence type="ECO:0000313" key="4">
    <source>
        <dbReference type="EMBL" id="SSX31492.1"/>
    </source>
</evidence>
<reference evidence="3" key="1">
    <citation type="submission" date="2018-04" db="EMBL/GenBank/DDBJ databases">
        <authorList>
            <person name="Go L.Y."/>
            <person name="Mitchell J.A."/>
        </authorList>
    </citation>
    <scope>NUCLEOTIDE SEQUENCE</scope>
    <source>
        <tissue evidence="3">Whole organism</tissue>
    </source>
</reference>
<feature type="chain" id="PRO_5036328567" evidence="2">
    <location>
        <begin position="18"/>
        <end position="117"/>
    </location>
</feature>